<dbReference type="Pfam" id="PF02033">
    <property type="entry name" value="RBFA"/>
    <property type="match status" value="1"/>
</dbReference>
<dbReference type="SUPFAM" id="SSF89919">
    <property type="entry name" value="Ribosome-binding factor A, RbfA"/>
    <property type="match status" value="1"/>
</dbReference>
<dbReference type="GO" id="GO:0030490">
    <property type="term" value="P:maturation of SSU-rRNA"/>
    <property type="evidence" value="ECO:0007669"/>
    <property type="project" value="UniProtKB-UniRule"/>
</dbReference>
<dbReference type="InterPro" id="IPR023799">
    <property type="entry name" value="RbfA_dom_sf"/>
</dbReference>
<accession>F9UKN9</accession>
<keyword evidence="4" id="KW-1185">Reference proteome</keyword>
<protein>
    <recommendedName>
        <fullName evidence="2">Ribosome-binding factor A</fullName>
    </recommendedName>
</protein>
<dbReference type="Proteomes" id="UP000004978">
    <property type="component" value="Unassembled WGS sequence"/>
</dbReference>
<dbReference type="STRING" id="1037410.MCSF7_02261"/>
<evidence type="ECO:0000256" key="2">
    <source>
        <dbReference type="HAMAP-Rule" id="MF_00003"/>
    </source>
</evidence>
<dbReference type="Gene3D" id="3.30.300.20">
    <property type="match status" value="1"/>
</dbReference>
<comment type="similarity">
    <text evidence="2">Belongs to the RbfA family.</text>
</comment>
<gene>
    <name evidence="2" type="primary">rbfA</name>
    <name evidence="3" type="ORF">MCSF7_02261</name>
</gene>
<comment type="caution">
    <text evidence="3">The sequence shown here is derived from an EMBL/GenBank/DDBJ whole genome shotgun (WGS) entry which is preliminary data.</text>
</comment>
<organism evidence="3 4">
    <name type="scientific">Mycoplasmopsis columbina SF7</name>
    <dbReference type="NCBI Taxonomy" id="1037410"/>
    <lineage>
        <taxon>Bacteria</taxon>
        <taxon>Bacillati</taxon>
        <taxon>Mycoplasmatota</taxon>
        <taxon>Mycoplasmoidales</taxon>
        <taxon>Metamycoplasmataceae</taxon>
        <taxon>Mycoplasmopsis</taxon>
    </lineage>
</organism>
<evidence type="ECO:0000313" key="3">
    <source>
        <dbReference type="EMBL" id="EGV00244.1"/>
    </source>
</evidence>
<dbReference type="AlphaFoldDB" id="F9UKN9"/>
<dbReference type="InterPro" id="IPR000238">
    <property type="entry name" value="RbfA"/>
</dbReference>
<dbReference type="RefSeq" id="WP_006608857.1">
    <property type="nucleotide sequence ID" value="NZ_AFXA01000011.1"/>
</dbReference>
<proteinExistence type="inferred from homology"/>
<reference evidence="3 4" key="1">
    <citation type="journal article" date="2013" name="Genome Announc.">
        <title>Genome Sequence of Mycoplasma columbinum Strain SF7.</title>
        <authorList>
            <person name="Guo Z."/>
            <person name="Xu X."/>
            <person name="Zheng Q."/>
            <person name="Li T."/>
            <person name="Kuang S."/>
            <person name="Zhang Z."/>
            <person name="Chen Y."/>
            <person name="Lu X."/>
            <person name="Zhou R."/>
            <person name="Bi D."/>
            <person name="Jin H."/>
        </authorList>
    </citation>
    <scope>NUCLEOTIDE SEQUENCE [LARGE SCALE GENOMIC DNA]</scope>
    <source>
        <strain evidence="3 4">SF7</strain>
    </source>
</reference>
<dbReference type="eggNOG" id="COG0858">
    <property type="taxonomic scope" value="Bacteria"/>
</dbReference>
<comment type="function">
    <text evidence="2">One of several proteins that assist in the late maturation steps of the functional core of the 30S ribosomal subunit. Associates with free 30S ribosomal subunits (but not with 30S subunits that are part of 70S ribosomes or polysomes). Required for efficient processing of 16S rRNA. May interact with the 5'-terminal helix region of 16S rRNA.</text>
</comment>
<dbReference type="NCBIfam" id="TIGR00082">
    <property type="entry name" value="rbfA"/>
    <property type="match status" value="1"/>
</dbReference>
<dbReference type="PANTHER" id="PTHR33515">
    <property type="entry name" value="RIBOSOME-BINDING FACTOR A, CHLOROPLASTIC-RELATED"/>
    <property type="match status" value="1"/>
</dbReference>
<keyword evidence="2" id="KW-0963">Cytoplasm</keyword>
<dbReference type="EMBL" id="AFXA01000011">
    <property type="protein sequence ID" value="EGV00244.1"/>
    <property type="molecule type" value="Genomic_DNA"/>
</dbReference>
<comment type="subunit">
    <text evidence="2">Monomer. Binds 30S ribosomal subunits, but not 50S ribosomal subunits or 70S ribosomes.</text>
</comment>
<dbReference type="GO" id="GO:0005829">
    <property type="term" value="C:cytosol"/>
    <property type="evidence" value="ECO:0007669"/>
    <property type="project" value="TreeGrafter"/>
</dbReference>
<dbReference type="InterPro" id="IPR020053">
    <property type="entry name" value="Ribosome-bd_factorA_CS"/>
</dbReference>
<dbReference type="InterPro" id="IPR015946">
    <property type="entry name" value="KH_dom-like_a/b"/>
</dbReference>
<dbReference type="PANTHER" id="PTHR33515:SF1">
    <property type="entry name" value="RIBOSOME-BINDING FACTOR A, CHLOROPLASTIC-RELATED"/>
    <property type="match status" value="1"/>
</dbReference>
<dbReference type="HAMAP" id="MF_00003">
    <property type="entry name" value="RbfA"/>
    <property type="match status" value="1"/>
</dbReference>
<comment type="subcellular location">
    <subcellularLocation>
        <location evidence="2">Cytoplasm</location>
    </subcellularLocation>
</comment>
<keyword evidence="1 2" id="KW-0690">Ribosome biogenesis</keyword>
<evidence type="ECO:0000313" key="4">
    <source>
        <dbReference type="Proteomes" id="UP000004978"/>
    </source>
</evidence>
<name>F9UKN9_9BACT</name>
<evidence type="ECO:0000256" key="1">
    <source>
        <dbReference type="ARBA" id="ARBA00022517"/>
    </source>
</evidence>
<dbReference type="PROSITE" id="PS01319">
    <property type="entry name" value="RBFA"/>
    <property type="match status" value="1"/>
</dbReference>
<sequence>MKSNINTLRREEQIKNLIAQILYDINNADVINPTVMDCKLSNDLSHVKVYVTFEARSLKGIEALERAKGYVKTRIAKVLDWRKVPDIHFELDELNNSAMKIDSILQQIKNEE</sequence>
<dbReference type="GO" id="GO:0043024">
    <property type="term" value="F:ribosomal small subunit binding"/>
    <property type="evidence" value="ECO:0007669"/>
    <property type="project" value="TreeGrafter"/>
</dbReference>